<dbReference type="Gene3D" id="3.40.50.1820">
    <property type="entry name" value="alpha/beta hydrolase"/>
    <property type="match status" value="1"/>
</dbReference>
<feature type="transmembrane region" description="Helical" evidence="13">
    <location>
        <begin position="1065"/>
        <end position="1087"/>
    </location>
</feature>
<reference evidence="17" key="1">
    <citation type="journal article" date="2008" name="Nature">
        <title>The amphioxus genome and the evolution of the chordate karyotype.</title>
        <authorList>
            <consortium name="US DOE Joint Genome Institute (JGI-PGF)"/>
            <person name="Putnam N.H."/>
            <person name="Butts T."/>
            <person name="Ferrier D.E.K."/>
            <person name="Furlong R.F."/>
            <person name="Hellsten U."/>
            <person name="Kawashima T."/>
            <person name="Robinson-Rechavi M."/>
            <person name="Shoguchi E."/>
            <person name="Terry A."/>
            <person name="Yu J.-K."/>
            <person name="Benito-Gutierrez E.L."/>
            <person name="Dubchak I."/>
            <person name="Garcia-Fernandez J."/>
            <person name="Gibson-Brown J.J."/>
            <person name="Grigoriev I.V."/>
            <person name="Horton A.C."/>
            <person name="de Jong P.J."/>
            <person name="Jurka J."/>
            <person name="Kapitonov V.V."/>
            <person name="Kohara Y."/>
            <person name="Kuroki Y."/>
            <person name="Lindquist E."/>
            <person name="Lucas S."/>
            <person name="Osoegawa K."/>
            <person name="Pennacchio L.A."/>
            <person name="Salamov A.A."/>
            <person name="Satou Y."/>
            <person name="Sauka-Spengler T."/>
            <person name="Schmutz J."/>
            <person name="Shin-I T."/>
            <person name="Toyoda A."/>
            <person name="Bronner-Fraser M."/>
            <person name="Fujiyama A."/>
            <person name="Holland L.Z."/>
            <person name="Holland P.W.H."/>
            <person name="Satoh N."/>
            <person name="Rokhsar D.S."/>
        </authorList>
    </citation>
    <scope>NUCLEOTIDE SEQUENCE [LARGE SCALE GENOMIC DNA]</scope>
    <source>
        <strain evidence="17">S238N-H82</strain>
        <tissue evidence="17">Testes</tissue>
    </source>
</reference>
<protein>
    <recommendedName>
        <fullName evidence="18">Dipeptidylpeptidase IV N-terminal domain-containing protein</fullName>
    </recommendedName>
</protein>
<dbReference type="InterPro" id="IPR006029">
    <property type="entry name" value="Neurotrans-gated_channel_TM"/>
</dbReference>
<feature type="compositionally biased region" description="Basic and acidic residues" evidence="12">
    <location>
        <begin position="984"/>
        <end position="1004"/>
    </location>
</feature>
<dbReference type="eggNOG" id="KOG3645">
    <property type="taxonomic scope" value="Eukaryota"/>
</dbReference>
<accession>C3YYQ3</accession>
<keyword evidence="9 13" id="KW-0472">Membrane</keyword>
<evidence type="ECO:0000256" key="11">
    <source>
        <dbReference type="ARBA" id="ARBA00037847"/>
    </source>
</evidence>
<dbReference type="GO" id="GO:0008236">
    <property type="term" value="F:serine-type peptidase activity"/>
    <property type="evidence" value="ECO:0007669"/>
    <property type="project" value="UniProtKB-KW"/>
</dbReference>
<dbReference type="AlphaFoldDB" id="C3YYQ3"/>
<dbReference type="InterPro" id="IPR002469">
    <property type="entry name" value="Peptidase_S9B_N"/>
</dbReference>
<evidence type="ECO:0000256" key="3">
    <source>
        <dbReference type="ARBA" id="ARBA00022670"/>
    </source>
</evidence>
<evidence type="ECO:0000256" key="10">
    <source>
        <dbReference type="ARBA" id="ARBA00023180"/>
    </source>
</evidence>
<feature type="transmembrane region" description="Helical" evidence="13">
    <location>
        <begin position="855"/>
        <end position="878"/>
    </location>
</feature>
<dbReference type="Pfam" id="PF00930">
    <property type="entry name" value="DPPIV_N"/>
    <property type="match status" value="1"/>
</dbReference>
<evidence type="ECO:0000256" key="13">
    <source>
        <dbReference type="SAM" id="Phobius"/>
    </source>
</evidence>
<keyword evidence="10" id="KW-0325">Glycoprotein</keyword>
<dbReference type="InterPro" id="IPR029058">
    <property type="entry name" value="AB_hydrolase_fold"/>
</dbReference>
<dbReference type="GO" id="GO:0012505">
    <property type="term" value="C:endomembrane system"/>
    <property type="evidence" value="ECO:0007669"/>
    <property type="project" value="UniProtKB-SubCell"/>
</dbReference>
<gene>
    <name evidence="17" type="ORF">BRAFLDRAFT_123380</name>
</gene>
<dbReference type="GO" id="GO:0016020">
    <property type="term" value="C:membrane"/>
    <property type="evidence" value="ECO:0007669"/>
    <property type="project" value="UniProtKB-SubCell"/>
</dbReference>
<dbReference type="STRING" id="7739.C3YYQ3"/>
<dbReference type="GO" id="GO:0004177">
    <property type="term" value="F:aminopeptidase activity"/>
    <property type="evidence" value="ECO:0007669"/>
    <property type="project" value="UniProtKB-KW"/>
</dbReference>
<feature type="transmembrane region" description="Helical" evidence="13">
    <location>
        <begin position="914"/>
        <end position="939"/>
    </location>
</feature>
<feature type="domain" description="Neurotransmitter-gated ion-channel transmembrane" evidence="16">
    <location>
        <begin position="860"/>
        <end position="1074"/>
    </location>
</feature>
<dbReference type="FunFam" id="1.20.58.390:FF:000072">
    <property type="entry name" value="Uncharacterized protein"/>
    <property type="match status" value="1"/>
</dbReference>
<proteinExistence type="predicted"/>
<dbReference type="InterPro" id="IPR036719">
    <property type="entry name" value="Neuro-gated_channel_TM_sf"/>
</dbReference>
<dbReference type="SUPFAM" id="SSF90112">
    <property type="entry name" value="Neurotransmitter-gated ion-channel transmembrane pore"/>
    <property type="match status" value="1"/>
</dbReference>
<evidence type="ECO:0000256" key="9">
    <source>
        <dbReference type="ARBA" id="ARBA00023136"/>
    </source>
</evidence>
<evidence type="ECO:0000313" key="17">
    <source>
        <dbReference type="EMBL" id="EEN54411.1"/>
    </source>
</evidence>
<dbReference type="Gene3D" id="1.20.58.390">
    <property type="entry name" value="Neurotransmitter-gated ion-channel transmembrane domain"/>
    <property type="match status" value="1"/>
</dbReference>
<dbReference type="eggNOG" id="KOG2100">
    <property type="taxonomic scope" value="Eukaryota"/>
</dbReference>
<sequence>MPARKGGGKRGHVLVRHQKLLALMEDLSTSHADMESDLVILSPTPQRRPFQRKQTLRKPKLEVTNMDEYEEDTEHDSSSVCRKQLQYPHELYLHSKAIGAFVSSKQELVGNNPSQRNWKGIIIALLVILIVCSLIVTAVILLTPDSHINTNPKFTFDDLFDDSWKAQGVSLKWISGDEFVYRNGSDAVVKFKATDNSSTVIIKNDTFSDIDASRYRISADLQYALLIYNVNKRYRHSFAAKYSIFNVNTKRASVELKPDSSMREATLQLAIFGPRDHQIAFVYKNNIYYKNSYATEPVQLTFEGQEGVVFNGIPDWVYEEEILQSHEAMWFSPNGTHICFATFNDSAVQDVAIPDYSVEGSYYAIRKIKYPKPGSTNPTVKISVINTNNPSRVLNLEPPADIKAQRDYYFSSVVWATDNKVAVTWLNRRQNLSIICICNAVTGSCSEHIKPMFAADGSKYFIQLPYSQGNRGKFPHIAVIRADWNGYPFVQSEAGGVNKVQEFLTSGPWEVTKILAFDQMTNTVYFLSTEVRARSRHLYSVSMGSAQDRTCLSCGLYPNCTFYDATFSKNQKWYTLHCLGPAVPRVTLHSTTDEIVVTLESNGVLRKRVSATQWPTYRYRDYTIDGNTYWAEMILPPDFSEDSKYPVLLDVTEGVIVVSFDGRGSGYQGDKVLYELHEKFGTVEVRDQIFVAKELAKIDYIDETRIGIWGWSYGGYVTTMVAGEGDGVFKCAAAVAPVVDWRLYDSVYAERYMGDPHHPKNSRAYDAANAYSGHRIKEFSKLEGNFLVIHGTADDNVHFQNTALLNKALVENDIDYRVQIAEAKLVTGQWHGKTTLSAVNNTACLTMTLQRNPTFHYSTTISPCLILIILMIITFIMPSDKGDKIAFGVTVLLSMVVSLVVVTGFLPVSSSLPFIALLIIVCMALMGFFLMTTVFILILHDKKGPLPEWARTLFLKHLARAILMGDLTKNLEPERPTRHIGNRKVGDIEGHTNKSFKTEKDDLPKGGNNHSGFEATLSGLQGSVDELKSTVRQLSGSLSQAASGDDDTEVTEYALLADTLERLSVVLYVLAVIIAIPCTLLIGRPMVTPN</sequence>
<feature type="region of interest" description="Disordered" evidence="12">
    <location>
        <begin position="974"/>
        <end position="1007"/>
    </location>
</feature>
<evidence type="ECO:0008006" key="18">
    <source>
        <dbReference type="Google" id="ProtNLM"/>
    </source>
</evidence>
<feature type="domain" description="Dipeptidylpeptidase IV N-terminal" evidence="15">
    <location>
        <begin position="218"/>
        <end position="584"/>
    </location>
</feature>
<evidence type="ECO:0000256" key="1">
    <source>
        <dbReference type="ARBA" id="ARBA00004606"/>
    </source>
</evidence>
<feature type="domain" description="Peptidase S9 prolyl oligopeptidase catalytic" evidence="14">
    <location>
        <begin position="652"/>
        <end position="821"/>
    </location>
</feature>
<evidence type="ECO:0000256" key="2">
    <source>
        <dbReference type="ARBA" id="ARBA00022438"/>
    </source>
</evidence>
<dbReference type="Gene3D" id="2.140.10.30">
    <property type="entry name" value="Dipeptidylpeptidase IV, N-terminal domain"/>
    <property type="match status" value="1"/>
</dbReference>
<dbReference type="ESTHER" id="brafl-c3yyq5">
    <property type="family name" value="DPP4N_Peptidase_S9"/>
</dbReference>
<feature type="transmembrane region" description="Helical" evidence="13">
    <location>
        <begin position="121"/>
        <end position="142"/>
    </location>
</feature>
<dbReference type="InterPro" id="IPR038050">
    <property type="entry name" value="Neuro_actylchol_rec"/>
</dbReference>
<evidence type="ECO:0000256" key="5">
    <source>
        <dbReference type="ARBA" id="ARBA00022801"/>
    </source>
</evidence>
<organism>
    <name type="scientific">Branchiostoma floridae</name>
    <name type="common">Florida lancelet</name>
    <name type="synonym">Amphioxus</name>
    <dbReference type="NCBI Taxonomy" id="7739"/>
    <lineage>
        <taxon>Eukaryota</taxon>
        <taxon>Metazoa</taxon>
        <taxon>Chordata</taxon>
        <taxon>Cephalochordata</taxon>
        <taxon>Leptocardii</taxon>
        <taxon>Amphioxiformes</taxon>
        <taxon>Branchiostomatidae</taxon>
        <taxon>Branchiostoma</taxon>
    </lineage>
</organism>
<evidence type="ECO:0000259" key="16">
    <source>
        <dbReference type="Pfam" id="PF02932"/>
    </source>
</evidence>
<dbReference type="SUPFAM" id="SSF53474">
    <property type="entry name" value="alpha/beta-Hydrolases"/>
    <property type="match status" value="1"/>
</dbReference>
<evidence type="ECO:0000259" key="14">
    <source>
        <dbReference type="Pfam" id="PF00326"/>
    </source>
</evidence>
<evidence type="ECO:0000256" key="12">
    <source>
        <dbReference type="SAM" id="MobiDB-lite"/>
    </source>
</evidence>
<dbReference type="InterPro" id="IPR001375">
    <property type="entry name" value="Peptidase_S9_cat"/>
</dbReference>
<dbReference type="PANTHER" id="PTHR11731:SF200">
    <property type="entry name" value="DIPEPTIDYL PEPTIDASE 10, ISOFORM B"/>
    <property type="match status" value="1"/>
</dbReference>
<name>C3YYQ3_BRAFL</name>
<evidence type="ECO:0000256" key="8">
    <source>
        <dbReference type="ARBA" id="ARBA00022989"/>
    </source>
</evidence>
<evidence type="ECO:0000256" key="6">
    <source>
        <dbReference type="ARBA" id="ARBA00022825"/>
    </source>
</evidence>
<evidence type="ECO:0000256" key="7">
    <source>
        <dbReference type="ARBA" id="ARBA00022968"/>
    </source>
</evidence>
<keyword evidence="3" id="KW-0645">Protease</keyword>
<dbReference type="Pfam" id="PF02932">
    <property type="entry name" value="Neur_chan_memb"/>
    <property type="match status" value="1"/>
</dbReference>
<dbReference type="InParanoid" id="C3YYQ3"/>
<keyword evidence="2" id="KW-0031">Aminopeptidase</keyword>
<comment type="subcellular location">
    <subcellularLocation>
        <location evidence="11">Endomembrane system</location>
        <topology evidence="11">Single-pass membrane protein</topology>
    </subcellularLocation>
    <subcellularLocation>
        <location evidence="1">Membrane</location>
        <topology evidence="1">Single-pass type II membrane protein</topology>
    </subcellularLocation>
</comment>
<evidence type="ECO:0000256" key="4">
    <source>
        <dbReference type="ARBA" id="ARBA00022692"/>
    </source>
</evidence>
<dbReference type="SUPFAM" id="SSF82171">
    <property type="entry name" value="DPP6 N-terminal domain-like"/>
    <property type="match status" value="1"/>
</dbReference>
<keyword evidence="6" id="KW-0720">Serine protease</keyword>
<dbReference type="EMBL" id="GG666565">
    <property type="protein sequence ID" value="EEN54411.1"/>
    <property type="molecule type" value="Genomic_DNA"/>
</dbReference>
<dbReference type="InterPro" id="IPR050278">
    <property type="entry name" value="Serine_Prot_S9B/DPPIV"/>
</dbReference>
<dbReference type="Pfam" id="PF00326">
    <property type="entry name" value="Peptidase_S9"/>
    <property type="match status" value="1"/>
</dbReference>
<keyword evidence="8 13" id="KW-1133">Transmembrane helix</keyword>
<keyword evidence="5" id="KW-0378">Hydrolase</keyword>
<keyword evidence="7" id="KW-0735">Signal-anchor</keyword>
<feature type="transmembrane region" description="Helical" evidence="13">
    <location>
        <begin position="885"/>
        <end position="908"/>
    </location>
</feature>
<dbReference type="GO" id="GO:0006811">
    <property type="term" value="P:monoatomic ion transport"/>
    <property type="evidence" value="ECO:0007669"/>
    <property type="project" value="InterPro"/>
</dbReference>
<keyword evidence="4 13" id="KW-0812">Transmembrane</keyword>
<dbReference type="GO" id="GO:0006508">
    <property type="term" value="P:proteolysis"/>
    <property type="evidence" value="ECO:0007669"/>
    <property type="project" value="UniProtKB-KW"/>
</dbReference>
<dbReference type="PANTHER" id="PTHR11731">
    <property type="entry name" value="PROTEASE FAMILY S9B,C DIPEPTIDYL-PEPTIDASE IV-RELATED"/>
    <property type="match status" value="1"/>
</dbReference>
<evidence type="ECO:0000259" key="15">
    <source>
        <dbReference type="Pfam" id="PF00930"/>
    </source>
</evidence>